<dbReference type="KEGG" id="ehx:EMIHUDRAFT_439762"/>
<reference evidence="3" key="2">
    <citation type="submission" date="2024-10" db="UniProtKB">
        <authorList>
            <consortium name="EnsemblProtists"/>
        </authorList>
    </citation>
    <scope>IDENTIFICATION</scope>
</reference>
<dbReference type="Proteomes" id="UP000013827">
    <property type="component" value="Unassembled WGS sequence"/>
</dbReference>
<protein>
    <submittedName>
        <fullName evidence="3">Uncharacterized protein</fullName>
    </submittedName>
</protein>
<dbReference type="PaxDb" id="2903-EOD40186"/>
<feature type="compositionally biased region" description="Polar residues" evidence="2">
    <location>
        <begin position="336"/>
        <end position="349"/>
    </location>
</feature>
<name>A0A0D3KWQ1_EMIH1</name>
<evidence type="ECO:0000313" key="3">
    <source>
        <dbReference type="EnsemblProtists" id="EOD40186"/>
    </source>
</evidence>
<keyword evidence="1" id="KW-0175">Coiled coil</keyword>
<dbReference type="EnsemblProtists" id="EOD40186">
    <property type="protein sequence ID" value="EOD40186"/>
    <property type="gene ID" value="EMIHUDRAFT_439762"/>
</dbReference>
<evidence type="ECO:0000313" key="4">
    <source>
        <dbReference type="Proteomes" id="UP000013827"/>
    </source>
</evidence>
<accession>A0A0D3KWQ1</accession>
<reference evidence="4" key="1">
    <citation type="journal article" date="2013" name="Nature">
        <title>Pan genome of the phytoplankton Emiliania underpins its global distribution.</title>
        <authorList>
            <person name="Read B.A."/>
            <person name="Kegel J."/>
            <person name="Klute M.J."/>
            <person name="Kuo A."/>
            <person name="Lefebvre S.C."/>
            <person name="Maumus F."/>
            <person name="Mayer C."/>
            <person name="Miller J."/>
            <person name="Monier A."/>
            <person name="Salamov A."/>
            <person name="Young J."/>
            <person name="Aguilar M."/>
            <person name="Claverie J.M."/>
            <person name="Frickenhaus S."/>
            <person name="Gonzalez K."/>
            <person name="Herman E.K."/>
            <person name="Lin Y.C."/>
            <person name="Napier J."/>
            <person name="Ogata H."/>
            <person name="Sarno A.F."/>
            <person name="Shmutz J."/>
            <person name="Schroeder D."/>
            <person name="de Vargas C."/>
            <person name="Verret F."/>
            <person name="von Dassow P."/>
            <person name="Valentin K."/>
            <person name="Van de Peer Y."/>
            <person name="Wheeler G."/>
            <person name="Dacks J.B."/>
            <person name="Delwiche C.F."/>
            <person name="Dyhrman S.T."/>
            <person name="Glockner G."/>
            <person name="John U."/>
            <person name="Richards T."/>
            <person name="Worden A.Z."/>
            <person name="Zhang X."/>
            <person name="Grigoriev I.V."/>
            <person name="Allen A.E."/>
            <person name="Bidle K."/>
            <person name="Borodovsky M."/>
            <person name="Bowler C."/>
            <person name="Brownlee C."/>
            <person name="Cock J.M."/>
            <person name="Elias M."/>
            <person name="Gladyshev V.N."/>
            <person name="Groth M."/>
            <person name="Guda C."/>
            <person name="Hadaegh A."/>
            <person name="Iglesias-Rodriguez M.D."/>
            <person name="Jenkins J."/>
            <person name="Jones B.M."/>
            <person name="Lawson T."/>
            <person name="Leese F."/>
            <person name="Lindquist E."/>
            <person name="Lobanov A."/>
            <person name="Lomsadze A."/>
            <person name="Malik S.B."/>
            <person name="Marsh M.E."/>
            <person name="Mackinder L."/>
            <person name="Mock T."/>
            <person name="Mueller-Roeber B."/>
            <person name="Pagarete A."/>
            <person name="Parker M."/>
            <person name="Probert I."/>
            <person name="Quesneville H."/>
            <person name="Raines C."/>
            <person name="Rensing S.A."/>
            <person name="Riano-Pachon D.M."/>
            <person name="Richier S."/>
            <person name="Rokitta S."/>
            <person name="Shiraiwa Y."/>
            <person name="Soanes D.M."/>
            <person name="van der Giezen M."/>
            <person name="Wahlund T.M."/>
            <person name="Williams B."/>
            <person name="Wilson W."/>
            <person name="Wolfe G."/>
            <person name="Wurch L.L."/>
        </authorList>
    </citation>
    <scope>NUCLEOTIDE SEQUENCE</scope>
</reference>
<dbReference type="AlphaFoldDB" id="A0A0D3KWQ1"/>
<feature type="coiled-coil region" evidence="1">
    <location>
        <begin position="177"/>
        <end position="232"/>
    </location>
</feature>
<feature type="region of interest" description="Disordered" evidence="2">
    <location>
        <begin position="282"/>
        <end position="398"/>
    </location>
</feature>
<organism evidence="3 4">
    <name type="scientific">Emiliania huxleyi (strain CCMP1516)</name>
    <dbReference type="NCBI Taxonomy" id="280463"/>
    <lineage>
        <taxon>Eukaryota</taxon>
        <taxon>Haptista</taxon>
        <taxon>Haptophyta</taxon>
        <taxon>Prymnesiophyceae</taxon>
        <taxon>Isochrysidales</taxon>
        <taxon>Noelaerhabdaceae</taxon>
        <taxon>Emiliania</taxon>
    </lineage>
</organism>
<keyword evidence="4" id="KW-1185">Reference proteome</keyword>
<dbReference type="HOGENOM" id="CLU_693422_0_0_1"/>
<dbReference type="GeneID" id="17285457"/>
<dbReference type="RefSeq" id="XP_005792615.1">
    <property type="nucleotide sequence ID" value="XM_005792558.1"/>
</dbReference>
<sequence length="398" mass="43728">MLQTAPDLPLGLRLWPSQVVCLKQSTLADMKKVDIRKDASFSLAAQVSAMGGLQLQAEDLETMQRFAVTMLLGVSNVTRSRQQAKLKMAQQLFHEKKLSLLKTQHMIELLHKSQEIRDGPAEMAGSGQFDDCNAVCMHSGTMRQSLIDVTPFMPVSDFICEYCSCVIIPEEEAEVATQGLEAQVEMSRQQVESEKRKKMALDEETLEGARDVRILRQRRQQSEQEALAKQQQIDDAIAARQKVQAQVAEMRMYEELPGLSSAALGELKAALQEQLAAAQRERNRLRDSLKAKQARAAGKSSDLDPEDEIKQQQQQQQARADGRRQAPSGKPDLTKKGSSLTRILSFNRKNSVGGAPSGAAPSANGSTEAAPSSSSGKKSVAGSMIRKLSFSKKKESSK</sequence>
<evidence type="ECO:0000256" key="1">
    <source>
        <dbReference type="SAM" id="Coils"/>
    </source>
</evidence>
<evidence type="ECO:0000256" key="2">
    <source>
        <dbReference type="SAM" id="MobiDB-lite"/>
    </source>
</evidence>
<proteinExistence type="predicted"/>
<feature type="compositionally biased region" description="Low complexity" evidence="2">
    <location>
        <begin position="350"/>
        <end position="383"/>
    </location>
</feature>